<evidence type="ECO:0000313" key="3">
    <source>
        <dbReference type="EMBL" id="CDW71474.1"/>
    </source>
</evidence>
<feature type="compositionally biased region" description="Polar residues" evidence="2">
    <location>
        <begin position="45"/>
        <end position="60"/>
    </location>
</feature>
<keyword evidence="4" id="KW-1185">Reference proteome</keyword>
<keyword evidence="1" id="KW-0175">Coiled coil</keyword>
<dbReference type="Proteomes" id="UP000039865">
    <property type="component" value="Unassembled WGS sequence"/>
</dbReference>
<dbReference type="AlphaFoldDB" id="A0A077ZPT7"/>
<evidence type="ECO:0000256" key="1">
    <source>
        <dbReference type="SAM" id="Coils"/>
    </source>
</evidence>
<feature type="region of interest" description="Disordered" evidence="2">
    <location>
        <begin position="1"/>
        <end position="24"/>
    </location>
</feature>
<protein>
    <submittedName>
        <fullName evidence="3">Uncharacterized protein</fullName>
    </submittedName>
</protein>
<reference evidence="3 4" key="1">
    <citation type="submission" date="2014-06" db="EMBL/GenBank/DDBJ databases">
        <authorList>
            <person name="Swart Estienne"/>
        </authorList>
    </citation>
    <scope>NUCLEOTIDE SEQUENCE [LARGE SCALE GENOMIC DNA]</scope>
    <source>
        <strain evidence="3 4">130c</strain>
    </source>
</reference>
<feature type="region of interest" description="Disordered" evidence="2">
    <location>
        <begin position="79"/>
        <end position="100"/>
    </location>
</feature>
<feature type="coiled-coil region" evidence="1">
    <location>
        <begin position="296"/>
        <end position="330"/>
    </location>
</feature>
<proteinExistence type="predicted"/>
<dbReference type="EMBL" id="CCKQ01000405">
    <property type="protein sequence ID" value="CDW71474.1"/>
    <property type="molecule type" value="Genomic_DNA"/>
</dbReference>
<feature type="region of interest" description="Disordered" evidence="2">
    <location>
        <begin position="45"/>
        <end position="65"/>
    </location>
</feature>
<evidence type="ECO:0000313" key="4">
    <source>
        <dbReference type="Proteomes" id="UP000039865"/>
    </source>
</evidence>
<accession>A0A077ZPT7</accession>
<sequence>MRSQKLSDFQQSIASSQRQLSPYGSIHQTSNEAAYYQMNTPHQNSHSSYSCLNGMNSNGKEGQKIQMEIQQRISEVRNKLHSKRQSGAFGNTNNNNTNASHVLSSSNLNANKSPLSRVCLPLTLHKINQCFSRKLNCLRRNPSMISYTPHKKLRLIPTLQWTHSSKSAIYFLTQKENEKTNFQNLKAQYLRYRSKLWYLAYLLVDQGNRITFQITNLYENNDNRISLEEQNQQKRSMFFEGALQCEPKQKENKESFHQYFSVQEKQDQNSKFQVPKMSIFSERHIPEANQDPFETFKKQSQSYQITENQVAQLQKNVENKKEDFQEHFDNFLKNNEKTQSLLNNNISTIRSSCGQNPNNQISNLQQHSNNQLYFQHTHHELFASFSSPNAHQEIFTLGDQQPQSEVKEYQEQRNSYVEVDESVLPNFFQPLVQSPTPKFSLQLDKDSLNHMDSTDSSKSIRLNNGLNQQRVHLMSDKTKQKQKIIEYAESTKAKNIIIDLTSQDKEKFEIPECQSKSKFHLNLDKIEKQASIIAQYTIQSVREQSKKSIMQNKRQHKLDDSDKKFTANDQILAPKPVFVRHQKSNSKPSMHFMSKLQYKNPMFQTHHDNYNCNQDEIYSTKEDHEKNNELEVYTNGTNLMSPLSDRLGQIDKLNVLSRTASMDHYLSNCTTFLRGQRFLSPSNKFQQAMMDGTVKTKEQIRDYFVKLLIKKFSNYKKSLQRESILLLRTCDQNLMQAKREKLNILVLIKSFLMKQDAISRWGKLRTKEIYKRKGYAIYNLIVVMSQMIYRKPFQSIKQTDQYKEILNPLIEERAVALRSKWCQKGAYVVWARQTKYKQLLRRRAQLTQRALYNVIEKNRIWDGFKQLNLNRLRRGSFNSLNLKIKEYLQNMSAAPSTSTLLSDSHIITNKGDPFNINTNKTKILKALSAHQLQMTISKIRNSKASFLFNIFKEYKQNKMRQMEFEKTVSQISKDQSALHQQIKQQSLKLQSLALKSIIRILNQNHLNQQRLALNLLKKNQNRCKGVQILAD</sequence>
<name>A0A077ZPT7_STYLE</name>
<organism evidence="3 4">
    <name type="scientific">Stylonychia lemnae</name>
    <name type="common">Ciliate</name>
    <dbReference type="NCBI Taxonomy" id="5949"/>
    <lineage>
        <taxon>Eukaryota</taxon>
        <taxon>Sar</taxon>
        <taxon>Alveolata</taxon>
        <taxon>Ciliophora</taxon>
        <taxon>Intramacronucleata</taxon>
        <taxon>Spirotrichea</taxon>
        <taxon>Stichotrichia</taxon>
        <taxon>Sporadotrichida</taxon>
        <taxon>Oxytrichidae</taxon>
        <taxon>Stylonychinae</taxon>
        <taxon>Stylonychia</taxon>
    </lineage>
</organism>
<gene>
    <name evidence="3" type="primary">Contig15330.g16339</name>
    <name evidence="3" type="ORF">STYLEM_419</name>
</gene>
<evidence type="ECO:0000256" key="2">
    <source>
        <dbReference type="SAM" id="MobiDB-lite"/>
    </source>
</evidence>
<dbReference type="InParanoid" id="A0A077ZPT7"/>